<dbReference type="InterPro" id="IPR006750">
    <property type="entry name" value="YdcZ"/>
</dbReference>
<dbReference type="EMBL" id="JAESWC010000024">
    <property type="protein sequence ID" value="MBL4938563.1"/>
    <property type="molecule type" value="Genomic_DNA"/>
</dbReference>
<sequence>MNNLISAFIGTLIAVMIMINGTLSNALGNYTSTMIIHIIGLIAIILVLLASRQKFIINKNIPFYLYSAGAIGVFTVLFNNLTFSSLGVSLTLALGLLGQSVASVIIDHFGLLGMKVMKYQKKKLIGLVFIILGIVIMAVF</sequence>
<feature type="transmembrane region" description="Helical" evidence="1">
    <location>
        <begin position="34"/>
        <end position="51"/>
    </location>
</feature>
<proteinExistence type="predicted"/>
<reference evidence="2 3" key="1">
    <citation type="submission" date="2021-01" db="EMBL/GenBank/DDBJ databases">
        <title>Genome public.</title>
        <authorList>
            <person name="Liu C."/>
            <person name="Sun Q."/>
        </authorList>
    </citation>
    <scope>NUCLEOTIDE SEQUENCE [LARGE SCALE GENOMIC DNA]</scope>
    <source>
        <strain evidence="2 3">YIM B02515</strain>
    </source>
</reference>
<dbReference type="Pfam" id="PF04657">
    <property type="entry name" value="DMT_YdcZ"/>
    <property type="match status" value="1"/>
</dbReference>
<feature type="transmembrane region" description="Helical" evidence="1">
    <location>
        <begin position="63"/>
        <end position="83"/>
    </location>
</feature>
<comment type="caution">
    <text evidence="2">The sequence shown here is derived from an EMBL/GenBank/DDBJ whole genome shotgun (WGS) entry which is preliminary data.</text>
</comment>
<keyword evidence="1" id="KW-0472">Membrane</keyword>
<dbReference type="PANTHER" id="PTHR34821">
    <property type="entry name" value="INNER MEMBRANE PROTEIN YDCZ"/>
    <property type="match status" value="1"/>
</dbReference>
<evidence type="ECO:0000313" key="2">
    <source>
        <dbReference type="EMBL" id="MBL4938563.1"/>
    </source>
</evidence>
<organism evidence="2 3">
    <name type="scientific">Clostridium rhizosphaerae</name>
    <dbReference type="NCBI Taxonomy" id="2803861"/>
    <lineage>
        <taxon>Bacteria</taxon>
        <taxon>Bacillati</taxon>
        <taxon>Bacillota</taxon>
        <taxon>Clostridia</taxon>
        <taxon>Eubacteriales</taxon>
        <taxon>Clostridiaceae</taxon>
        <taxon>Clostridium</taxon>
    </lineage>
</organism>
<evidence type="ECO:0000313" key="3">
    <source>
        <dbReference type="Proteomes" id="UP000632377"/>
    </source>
</evidence>
<dbReference type="RefSeq" id="WP_202751326.1">
    <property type="nucleotide sequence ID" value="NZ_JAESWC010000024.1"/>
</dbReference>
<keyword evidence="1" id="KW-1133">Transmembrane helix</keyword>
<gene>
    <name evidence="2" type="ORF">JK636_22930</name>
</gene>
<keyword evidence="1" id="KW-0812">Transmembrane</keyword>
<name>A0ABS1TGP3_9CLOT</name>
<feature type="transmembrane region" description="Helical" evidence="1">
    <location>
        <begin position="89"/>
        <end position="112"/>
    </location>
</feature>
<dbReference type="Proteomes" id="UP000632377">
    <property type="component" value="Unassembled WGS sequence"/>
</dbReference>
<feature type="transmembrane region" description="Helical" evidence="1">
    <location>
        <begin position="124"/>
        <end position="139"/>
    </location>
</feature>
<dbReference type="PANTHER" id="PTHR34821:SF2">
    <property type="entry name" value="INNER MEMBRANE PROTEIN YDCZ"/>
    <property type="match status" value="1"/>
</dbReference>
<protein>
    <submittedName>
        <fullName evidence="2">DMT family transporter</fullName>
    </submittedName>
</protein>
<evidence type="ECO:0000256" key="1">
    <source>
        <dbReference type="SAM" id="Phobius"/>
    </source>
</evidence>
<keyword evidence="3" id="KW-1185">Reference proteome</keyword>
<accession>A0ABS1TGP3</accession>